<dbReference type="Gene3D" id="3.90.79.10">
    <property type="entry name" value="Nucleoside Triphosphate Pyrophosphohydrolase"/>
    <property type="match status" value="1"/>
</dbReference>
<dbReference type="Proteomes" id="UP000032515">
    <property type="component" value="Unassembled WGS sequence"/>
</dbReference>
<dbReference type="CDD" id="cd02883">
    <property type="entry name" value="NUDIX_Hydrolase"/>
    <property type="match status" value="1"/>
</dbReference>
<sequence length="236" mass="25941">MTEAVAIHRVTELDLTCDGWVWPFAQARRAEIDAHFARKRAEKPELWNGRILLARNPVFTADRLRADYFETDFASFLAWRDWGFPDRSVINGFGMGALRGNDGAFALGEMGPHTANAGRVYFPGGTPDRNDLCGAAVDIAASVAREVEEETGLTPADYRAAGHWDCVVSGALVAMLRILSVDLPGQALCDRIAGNLARQTEPELVAIHPVRDRRDFTAAMPRFVTAFIDHMATRGA</sequence>
<dbReference type="SUPFAM" id="SSF55811">
    <property type="entry name" value="Nudix"/>
    <property type="match status" value="1"/>
</dbReference>
<organism evidence="1 2">
    <name type="scientific">Rhodopseudomonas palustris</name>
    <dbReference type="NCBI Taxonomy" id="1076"/>
    <lineage>
        <taxon>Bacteria</taxon>
        <taxon>Pseudomonadati</taxon>
        <taxon>Pseudomonadota</taxon>
        <taxon>Alphaproteobacteria</taxon>
        <taxon>Hyphomicrobiales</taxon>
        <taxon>Nitrobacteraceae</taxon>
        <taxon>Rhodopseudomonas</taxon>
    </lineage>
</organism>
<reference evidence="1 2" key="1">
    <citation type="submission" date="2014-11" db="EMBL/GenBank/DDBJ databases">
        <title>Genomics and ecophysiology of heterotrophic nitrogen fixing bacteria isolated from estuarine surface water.</title>
        <authorList>
            <person name="Bentzon-Tilia M."/>
            <person name="Severin I."/>
            <person name="Hansen L.H."/>
            <person name="Riemann L."/>
        </authorList>
    </citation>
    <scope>NUCLEOTIDE SEQUENCE [LARGE SCALE GENOMIC DNA]</scope>
    <source>
        <strain evidence="1 2">BAL398</strain>
    </source>
</reference>
<name>A0A0D7EZM9_RHOPL</name>
<dbReference type="EMBL" id="JXXE01000136">
    <property type="protein sequence ID" value="KIZ46061.1"/>
    <property type="molecule type" value="Genomic_DNA"/>
</dbReference>
<evidence type="ECO:0000313" key="1">
    <source>
        <dbReference type="EMBL" id="KIZ46061.1"/>
    </source>
</evidence>
<protein>
    <recommendedName>
        <fullName evidence="3">NUDIX hydrolase</fullName>
    </recommendedName>
</protein>
<dbReference type="InterPro" id="IPR015797">
    <property type="entry name" value="NUDIX_hydrolase-like_dom_sf"/>
</dbReference>
<dbReference type="PATRIC" id="fig|1076.23.peg.607"/>
<evidence type="ECO:0008006" key="3">
    <source>
        <dbReference type="Google" id="ProtNLM"/>
    </source>
</evidence>
<dbReference type="OrthoDB" id="9806849at2"/>
<accession>A0A0D7EZM9</accession>
<dbReference type="AlphaFoldDB" id="A0A0D7EZM9"/>
<proteinExistence type="predicted"/>
<comment type="caution">
    <text evidence="1">The sequence shown here is derived from an EMBL/GenBank/DDBJ whole genome shotgun (WGS) entry which is preliminary data.</text>
</comment>
<gene>
    <name evidence="1" type="ORF">OO17_07105</name>
</gene>
<dbReference type="RefSeq" id="WP_044407773.1">
    <property type="nucleotide sequence ID" value="NZ_JXXE01000136.1"/>
</dbReference>
<evidence type="ECO:0000313" key="2">
    <source>
        <dbReference type="Proteomes" id="UP000032515"/>
    </source>
</evidence>